<gene>
    <name evidence="4" type="ORF">MUB52_08630</name>
</gene>
<accession>A0ABT3BD37</accession>
<protein>
    <recommendedName>
        <fullName evidence="3">DUF8173 domain-containing protein</fullName>
    </recommendedName>
</protein>
<proteinExistence type="predicted"/>
<feature type="domain" description="DUF8173" evidence="3">
    <location>
        <begin position="222"/>
        <end position="370"/>
    </location>
</feature>
<evidence type="ECO:0000256" key="1">
    <source>
        <dbReference type="SAM" id="Phobius"/>
    </source>
</evidence>
<organism evidence="4 5">
    <name type="scientific">Roseobacter sinensis</name>
    <dbReference type="NCBI Taxonomy" id="2931391"/>
    <lineage>
        <taxon>Bacteria</taxon>
        <taxon>Pseudomonadati</taxon>
        <taxon>Pseudomonadota</taxon>
        <taxon>Alphaproteobacteria</taxon>
        <taxon>Rhodobacterales</taxon>
        <taxon>Roseobacteraceae</taxon>
        <taxon>Roseobacter</taxon>
    </lineage>
</organism>
<feature type="transmembrane region" description="Helical" evidence="1">
    <location>
        <begin position="293"/>
        <end position="318"/>
    </location>
</feature>
<keyword evidence="1" id="KW-0472">Membrane</keyword>
<evidence type="ECO:0000259" key="3">
    <source>
        <dbReference type="Pfam" id="PF26514"/>
    </source>
</evidence>
<keyword evidence="1" id="KW-1133">Transmembrane helix</keyword>
<feature type="transmembrane region" description="Helical" evidence="1">
    <location>
        <begin position="355"/>
        <end position="377"/>
    </location>
</feature>
<keyword evidence="2" id="KW-0732">Signal</keyword>
<evidence type="ECO:0000313" key="5">
    <source>
        <dbReference type="Proteomes" id="UP001208690"/>
    </source>
</evidence>
<keyword evidence="5" id="KW-1185">Reference proteome</keyword>
<sequence length="395" mass="41652">MTRMFCTVLIGALLCGPVTAEPDVQRADIGGDSFVSGRLLDETLEAPGDAFLAGRTVRAHGRSNGDIHAAGFDVTVDAAATGDLYAAGAFVLVQSRVTEDLTASGFSVRTGNGSAIGGNARLFGRKVTIEGPIDGALLVTAQDVVLNAAVQGDVRIVAQSIAFGPEALVGGTLTYSAREPVTVPNRVAPEERVVFERLSASAARDRWRELRKEMPVLPAFASLVFGFIVSLLFFIALGALMLGFMPKRLSRMRRSIAAAPGQTLVLGVIGLSILFGLVPITGLTIIGLPFVPIVLLSIVVAWTLGYALGAYSVAMRVWTGFGGEEDPSRLTRLSVFAAAIVVVALLNFIPFVGWVANYTLVLLGLGAMTSALFHYMIGNPGDAFDIDLKPVDERS</sequence>
<reference evidence="4 5" key="1">
    <citation type="submission" date="2022-04" db="EMBL/GenBank/DDBJ databases">
        <title>Roseobacter sp. WL0113 is a bacterium isolated from neritic sediment.</title>
        <authorList>
            <person name="Wang L."/>
            <person name="He W."/>
            <person name="Zhang D.-F."/>
        </authorList>
    </citation>
    <scope>NUCLEOTIDE SEQUENCE [LARGE SCALE GENOMIC DNA]</scope>
    <source>
        <strain evidence="4 5">WL0113</strain>
    </source>
</reference>
<dbReference type="EMBL" id="JALIEB010000004">
    <property type="protein sequence ID" value="MCV3271491.1"/>
    <property type="molecule type" value="Genomic_DNA"/>
</dbReference>
<comment type="caution">
    <text evidence="4">The sequence shown here is derived from an EMBL/GenBank/DDBJ whole genome shotgun (WGS) entry which is preliminary data.</text>
</comment>
<dbReference type="Proteomes" id="UP001208690">
    <property type="component" value="Unassembled WGS sequence"/>
</dbReference>
<keyword evidence="1" id="KW-0812">Transmembrane</keyword>
<feature type="transmembrane region" description="Helical" evidence="1">
    <location>
        <begin position="219"/>
        <end position="244"/>
    </location>
</feature>
<feature type="transmembrane region" description="Helical" evidence="1">
    <location>
        <begin position="330"/>
        <end position="349"/>
    </location>
</feature>
<evidence type="ECO:0000313" key="4">
    <source>
        <dbReference type="EMBL" id="MCV3271491.1"/>
    </source>
</evidence>
<dbReference type="RefSeq" id="WP_263843809.1">
    <property type="nucleotide sequence ID" value="NZ_JALIEB010000004.1"/>
</dbReference>
<feature type="signal peptide" evidence="2">
    <location>
        <begin position="1"/>
        <end position="20"/>
    </location>
</feature>
<name>A0ABT3BD37_9RHOB</name>
<dbReference type="Pfam" id="PF26514">
    <property type="entry name" value="DUF8173"/>
    <property type="match status" value="1"/>
</dbReference>
<dbReference type="InterPro" id="IPR058486">
    <property type="entry name" value="DUF8173"/>
</dbReference>
<feature type="chain" id="PRO_5047411637" description="DUF8173 domain-containing protein" evidence="2">
    <location>
        <begin position="21"/>
        <end position="395"/>
    </location>
</feature>
<evidence type="ECO:0000256" key="2">
    <source>
        <dbReference type="SAM" id="SignalP"/>
    </source>
</evidence>
<feature type="transmembrane region" description="Helical" evidence="1">
    <location>
        <begin position="264"/>
        <end position="287"/>
    </location>
</feature>